<evidence type="ECO:0000256" key="1">
    <source>
        <dbReference type="SAM" id="MobiDB-lite"/>
    </source>
</evidence>
<proteinExistence type="predicted"/>
<dbReference type="AlphaFoldDB" id="A0ABD0LIM0"/>
<keyword evidence="3" id="KW-1185">Reference proteome</keyword>
<dbReference type="EMBL" id="JACVVK020000044">
    <property type="protein sequence ID" value="KAK7499384.1"/>
    <property type="molecule type" value="Genomic_DNA"/>
</dbReference>
<name>A0ABD0LIM0_9CAEN</name>
<evidence type="ECO:0000313" key="3">
    <source>
        <dbReference type="Proteomes" id="UP001519460"/>
    </source>
</evidence>
<reference evidence="2 3" key="1">
    <citation type="journal article" date="2023" name="Sci. Data">
        <title>Genome assembly of the Korean intertidal mud-creeper Batillaria attramentaria.</title>
        <authorList>
            <person name="Patra A.K."/>
            <person name="Ho P.T."/>
            <person name="Jun S."/>
            <person name="Lee S.J."/>
            <person name="Kim Y."/>
            <person name="Won Y.J."/>
        </authorList>
    </citation>
    <scope>NUCLEOTIDE SEQUENCE [LARGE SCALE GENOMIC DNA]</scope>
    <source>
        <strain evidence="2">Wonlab-2016</strain>
    </source>
</reference>
<evidence type="ECO:0000313" key="2">
    <source>
        <dbReference type="EMBL" id="KAK7499384.1"/>
    </source>
</evidence>
<accession>A0ABD0LIM0</accession>
<sequence length="111" mass="12420">MEQGDTMIPALGFQTTDLEIRRDEVTVMRNGSWLRKSHSVFYRGRDDLAPYSVTDGAQTLAESQRGKARERTKKANQKPHMTDDVEKRSPEGTQSYSLPREASSGRGVCSA</sequence>
<dbReference type="Proteomes" id="UP001519460">
    <property type="component" value="Unassembled WGS sequence"/>
</dbReference>
<feature type="region of interest" description="Disordered" evidence="1">
    <location>
        <begin position="55"/>
        <end position="111"/>
    </location>
</feature>
<comment type="caution">
    <text evidence="2">The sequence shown here is derived from an EMBL/GenBank/DDBJ whole genome shotgun (WGS) entry which is preliminary data.</text>
</comment>
<protein>
    <submittedName>
        <fullName evidence="2">Uncharacterized protein</fullName>
    </submittedName>
</protein>
<organism evidence="2 3">
    <name type="scientific">Batillaria attramentaria</name>
    <dbReference type="NCBI Taxonomy" id="370345"/>
    <lineage>
        <taxon>Eukaryota</taxon>
        <taxon>Metazoa</taxon>
        <taxon>Spiralia</taxon>
        <taxon>Lophotrochozoa</taxon>
        <taxon>Mollusca</taxon>
        <taxon>Gastropoda</taxon>
        <taxon>Caenogastropoda</taxon>
        <taxon>Sorbeoconcha</taxon>
        <taxon>Cerithioidea</taxon>
        <taxon>Batillariidae</taxon>
        <taxon>Batillaria</taxon>
    </lineage>
</organism>
<feature type="compositionally biased region" description="Basic and acidic residues" evidence="1">
    <location>
        <begin position="80"/>
        <end position="90"/>
    </location>
</feature>
<gene>
    <name evidence="2" type="ORF">BaRGS_00009359</name>
</gene>